<gene>
    <name evidence="3" type="ordered locus">RB2501_14894</name>
</gene>
<organism evidence="3 4">
    <name type="scientific">Robiginitalea biformata (strain ATCC BAA-864 / DSM 15991 / KCTC 12146 / HTCC2501)</name>
    <dbReference type="NCBI Taxonomy" id="313596"/>
    <lineage>
        <taxon>Bacteria</taxon>
        <taxon>Pseudomonadati</taxon>
        <taxon>Bacteroidota</taxon>
        <taxon>Flavobacteriia</taxon>
        <taxon>Flavobacteriales</taxon>
        <taxon>Flavobacteriaceae</taxon>
        <taxon>Robiginitalea</taxon>
    </lineage>
</organism>
<dbReference type="Pfam" id="PF23572">
    <property type="entry name" value="GH3_C"/>
    <property type="match status" value="1"/>
</dbReference>
<dbReference type="AlphaFoldDB" id="A4CL76"/>
<protein>
    <submittedName>
        <fullName evidence="3">Putative auxin-regulated protein</fullName>
    </submittedName>
</protein>
<dbReference type="OrthoDB" id="5678283at2"/>
<evidence type="ECO:0000259" key="1">
    <source>
        <dbReference type="Pfam" id="PF23571"/>
    </source>
</evidence>
<dbReference type="InterPro" id="IPR055378">
    <property type="entry name" value="GH3_C"/>
</dbReference>
<keyword evidence="4" id="KW-1185">Reference proteome</keyword>
<evidence type="ECO:0000313" key="4">
    <source>
        <dbReference type="Proteomes" id="UP000009049"/>
    </source>
</evidence>
<dbReference type="InterPro" id="IPR004993">
    <property type="entry name" value="GH3"/>
</dbReference>
<dbReference type="STRING" id="313596.RB2501_14894"/>
<dbReference type="HOGENOM" id="CLU_016249_4_0_10"/>
<reference evidence="3 4" key="1">
    <citation type="journal article" date="2009" name="J. Bacteriol.">
        <title>Complete genome sequence of Robiginitalea biformata HTCC2501.</title>
        <authorList>
            <person name="Oh H.M."/>
            <person name="Giovannoni S.J."/>
            <person name="Lee K."/>
            <person name="Ferriera S."/>
            <person name="Johnson J."/>
            <person name="Cho J.C."/>
        </authorList>
    </citation>
    <scope>NUCLEOTIDE SEQUENCE [LARGE SCALE GENOMIC DNA]</scope>
    <source>
        <strain evidence="4">ATCC BAA-864 / HTCC2501 / KCTC 12146</strain>
    </source>
</reference>
<dbReference type="GO" id="GO:0005737">
    <property type="term" value="C:cytoplasm"/>
    <property type="evidence" value="ECO:0007669"/>
    <property type="project" value="TreeGrafter"/>
</dbReference>
<dbReference type="Proteomes" id="UP000009049">
    <property type="component" value="Chromosome"/>
</dbReference>
<evidence type="ECO:0000313" key="3">
    <source>
        <dbReference type="EMBL" id="EAR15625.1"/>
    </source>
</evidence>
<dbReference type="eggNOG" id="COG0365">
    <property type="taxonomic scope" value="Bacteria"/>
</dbReference>
<feature type="domain" description="GH3 C-terminal" evidence="2">
    <location>
        <begin position="390"/>
        <end position="492"/>
    </location>
</feature>
<dbReference type="KEGG" id="rbi:RB2501_14894"/>
<dbReference type="GO" id="GO:0016881">
    <property type="term" value="F:acid-amino acid ligase activity"/>
    <property type="evidence" value="ECO:0007669"/>
    <property type="project" value="TreeGrafter"/>
</dbReference>
<dbReference type="PANTHER" id="PTHR31901">
    <property type="entry name" value="GH3 DOMAIN-CONTAINING PROTEIN"/>
    <property type="match status" value="1"/>
</dbReference>
<proteinExistence type="predicted"/>
<dbReference type="EMBL" id="CP001712">
    <property type="protein sequence ID" value="EAR15625.1"/>
    <property type="molecule type" value="Genomic_DNA"/>
</dbReference>
<name>A4CL76_ROBBH</name>
<feature type="domain" description="GH3 middle" evidence="1">
    <location>
        <begin position="296"/>
        <end position="362"/>
    </location>
</feature>
<accession>A4CL76</accession>
<dbReference type="PANTHER" id="PTHR31901:SF9">
    <property type="entry name" value="GH3 DOMAIN-CONTAINING PROTEIN"/>
    <property type="match status" value="1"/>
</dbReference>
<dbReference type="Pfam" id="PF03321">
    <property type="entry name" value="GH3"/>
    <property type="match status" value="1"/>
</dbReference>
<dbReference type="InterPro" id="IPR055377">
    <property type="entry name" value="GH3_M"/>
</dbReference>
<sequence>MPLLGAIIKKAIEAGAIIKPDQNHLDQQESQLRSLLEKARDTAFGKHHGFDALLGADDIRKAFREQVPYFDYNRMHEGWWKKQLDGSPDISWPGKPDYYALSSGTTGSSSKRIPVTDEMIKSIRNAGIRQVLSLRNFDLPSEFFEKEILMLGSSTDLQEQGEFREGEISGISAGNIPFWFRSYYKPGEEIARIDDWDDRVQRIADRASDWDIGALSGIPSWIELMLRKVIDTHGLRDIHEIWPNLRVYTSGGVAFGPYRKSFQSLMGREITVIDTYLASEGFLALQTRPETDAMQLLTDNGIYFEFVPFVPENLEEDGSIRQEAPSLGLDQVEADTDYALVISTVSGAWRYLIGDTVAFSDTGRAEIHITGRTKFFLNTVGSQLSVQKLDAGVQHLENTFDMAIPEYTLAAIRLDDGFHHCWYLGSRDSRDSKELASSLDNHLQEANKNYRVARSKALEGVKVQVVDPEIFYGWNESQKKKGGQVKMERVMDPDKFSQWEEFVRNQGTGQESAASS</sequence>
<evidence type="ECO:0000259" key="2">
    <source>
        <dbReference type="Pfam" id="PF23572"/>
    </source>
</evidence>
<dbReference type="RefSeq" id="WP_015754941.1">
    <property type="nucleotide sequence ID" value="NC_013222.1"/>
</dbReference>
<dbReference type="Pfam" id="PF23571">
    <property type="entry name" value="GH3_M"/>
    <property type="match status" value="1"/>
</dbReference>